<sequence length="48" mass="5315">MNPQWLTVTLVRMIELVLCFLASPSGGREIGRAIFDRIGLWGGAGKRK</sequence>
<keyword evidence="2" id="KW-1185">Reference proteome</keyword>
<dbReference type="Proteomes" id="UP001209803">
    <property type="component" value="Chromosome"/>
</dbReference>
<name>A0ABY8F3Y2_9HYPH</name>
<accession>A0ABY8F3Y2</accession>
<gene>
    <name evidence="1" type="ORF">K1718_20605</name>
</gene>
<dbReference type="EMBL" id="CP120863">
    <property type="protein sequence ID" value="WFE88545.1"/>
    <property type="molecule type" value="Genomic_DNA"/>
</dbReference>
<evidence type="ECO:0000313" key="1">
    <source>
        <dbReference type="EMBL" id="WFE88545.1"/>
    </source>
</evidence>
<evidence type="ECO:0000313" key="2">
    <source>
        <dbReference type="Proteomes" id="UP001209803"/>
    </source>
</evidence>
<protein>
    <submittedName>
        <fullName evidence="1">Uncharacterized protein</fullName>
    </submittedName>
</protein>
<organism evidence="1 2">
    <name type="scientific">Roseibium porphyridii</name>
    <dbReference type="NCBI Taxonomy" id="2866279"/>
    <lineage>
        <taxon>Bacteria</taxon>
        <taxon>Pseudomonadati</taxon>
        <taxon>Pseudomonadota</taxon>
        <taxon>Alphaproteobacteria</taxon>
        <taxon>Hyphomicrobiales</taxon>
        <taxon>Stappiaceae</taxon>
        <taxon>Roseibium</taxon>
    </lineage>
</organism>
<dbReference type="RefSeq" id="WP_265680999.1">
    <property type="nucleotide sequence ID" value="NZ_CP120863.1"/>
</dbReference>
<reference evidence="1 2" key="1">
    <citation type="submission" date="2023-03" db="EMBL/GenBank/DDBJ databases">
        <title>Roseibium porphyridii sp. nov. and Roseibium rhodosorbium sp. nov. isolated from marine algae, Porphyridium cruentum and Rhodosorus marinus, respectively.</title>
        <authorList>
            <person name="Lee M.W."/>
            <person name="Choi B.J."/>
            <person name="Lee J.K."/>
            <person name="Choi D.G."/>
            <person name="Baek J.H."/>
            <person name="Bayburt H."/>
            <person name="Kim J.M."/>
            <person name="Han D.M."/>
            <person name="Kim K.H."/>
            <person name="Jeon C.O."/>
        </authorList>
    </citation>
    <scope>NUCLEOTIDE SEQUENCE [LARGE SCALE GENOMIC DNA]</scope>
    <source>
        <strain evidence="1 2">KMA01</strain>
    </source>
</reference>
<proteinExistence type="predicted"/>